<dbReference type="InterPro" id="IPR014710">
    <property type="entry name" value="RmlC-like_jellyroll"/>
</dbReference>
<evidence type="ECO:0000256" key="1">
    <source>
        <dbReference type="SAM" id="MobiDB-lite"/>
    </source>
</evidence>
<evidence type="ECO:0000313" key="3">
    <source>
        <dbReference type="EMBL" id="KAG6434574.1"/>
    </source>
</evidence>
<dbReference type="Pfam" id="PF05899">
    <property type="entry name" value="Cupin_3"/>
    <property type="match status" value="1"/>
</dbReference>
<dbReference type="Gene3D" id="2.60.120.10">
    <property type="entry name" value="Jelly Rolls"/>
    <property type="match status" value="1"/>
</dbReference>
<dbReference type="InterPro" id="IPR011051">
    <property type="entry name" value="RmlC_Cupin_sf"/>
</dbReference>
<keyword evidence="4" id="KW-1185">Reference proteome</keyword>
<proteinExistence type="predicted"/>
<protein>
    <recommendedName>
        <fullName evidence="2">(S)-ureidoglycine aminohydrolase cupin domain-containing protein</fullName>
    </recommendedName>
</protein>
<comment type="caution">
    <text evidence="3">The sequence shown here is derived from an EMBL/GenBank/DDBJ whole genome shotgun (WGS) entry which is preliminary data.</text>
</comment>
<reference evidence="3" key="1">
    <citation type="submission" date="2018-01" db="EMBL/GenBank/DDBJ databases">
        <authorList>
            <person name="Mao J.F."/>
        </authorList>
    </citation>
    <scope>NUCLEOTIDE SEQUENCE</scope>
    <source>
        <strain evidence="3">Huo1</strain>
        <tissue evidence="3">Leaf</tissue>
    </source>
</reference>
<dbReference type="PANTHER" id="PTHR33271">
    <property type="entry name" value="OS04G0445200 PROTEIN"/>
    <property type="match status" value="1"/>
</dbReference>
<feature type="region of interest" description="Disordered" evidence="1">
    <location>
        <begin position="1"/>
        <end position="22"/>
    </location>
</feature>
<dbReference type="AlphaFoldDB" id="A0A8X8YN63"/>
<evidence type="ECO:0000259" key="2">
    <source>
        <dbReference type="Pfam" id="PF05899"/>
    </source>
</evidence>
<sequence>MAAEEPSNSSPQSMKIRVQSNPSASQLSELGIKSWPKWGCSPGKYQLKFEAQETCYLVRGKVKVYPKHREGEEEAVEFGAGDLVVIPKGLSCTWDVSIAVDKHYKFDASSSSN</sequence>
<name>A0A8X8YN63_SALSN</name>
<dbReference type="SUPFAM" id="SSF51182">
    <property type="entry name" value="RmlC-like cupins"/>
    <property type="match status" value="1"/>
</dbReference>
<dbReference type="Proteomes" id="UP000298416">
    <property type="component" value="Unassembled WGS sequence"/>
</dbReference>
<dbReference type="CDD" id="cd02227">
    <property type="entry name" value="cupin_TM1112-like"/>
    <property type="match status" value="1"/>
</dbReference>
<reference evidence="3" key="2">
    <citation type="submission" date="2020-08" db="EMBL/GenBank/DDBJ databases">
        <title>Plant Genome Project.</title>
        <authorList>
            <person name="Zhang R.-G."/>
        </authorList>
    </citation>
    <scope>NUCLEOTIDE SEQUENCE</scope>
    <source>
        <strain evidence="3">Huo1</strain>
        <tissue evidence="3">Leaf</tissue>
    </source>
</reference>
<gene>
    <name evidence="3" type="ORF">SASPL_106212</name>
</gene>
<feature type="domain" description="(S)-ureidoglycine aminohydrolase cupin" evidence="2">
    <location>
        <begin position="27"/>
        <end position="104"/>
    </location>
</feature>
<organism evidence="3">
    <name type="scientific">Salvia splendens</name>
    <name type="common">Scarlet sage</name>
    <dbReference type="NCBI Taxonomy" id="180675"/>
    <lineage>
        <taxon>Eukaryota</taxon>
        <taxon>Viridiplantae</taxon>
        <taxon>Streptophyta</taxon>
        <taxon>Embryophyta</taxon>
        <taxon>Tracheophyta</taxon>
        <taxon>Spermatophyta</taxon>
        <taxon>Magnoliopsida</taxon>
        <taxon>eudicotyledons</taxon>
        <taxon>Gunneridae</taxon>
        <taxon>Pentapetalae</taxon>
        <taxon>asterids</taxon>
        <taxon>lamiids</taxon>
        <taxon>Lamiales</taxon>
        <taxon>Lamiaceae</taxon>
        <taxon>Nepetoideae</taxon>
        <taxon>Mentheae</taxon>
        <taxon>Salviinae</taxon>
        <taxon>Salvia</taxon>
        <taxon>Salvia subgen. Calosphace</taxon>
        <taxon>core Calosphace</taxon>
    </lineage>
</organism>
<dbReference type="EMBL" id="PNBA02000002">
    <property type="protein sequence ID" value="KAG6434574.1"/>
    <property type="molecule type" value="Genomic_DNA"/>
</dbReference>
<accession>A0A8X8YN63</accession>
<dbReference type="InterPro" id="IPR008579">
    <property type="entry name" value="UGlyAH_Cupin_dom"/>
</dbReference>
<dbReference type="PANTHER" id="PTHR33271:SF3">
    <property type="entry name" value="RMLC-LIKE CUPINS SUPERFAMILY PROTEIN"/>
    <property type="match status" value="1"/>
</dbReference>
<evidence type="ECO:0000313" key="4">
    <source>
        <dbReference type="Proteomes" id="UP000298416"/>
    </source>
</evidence>